<dbReference type="AlphaFoldDB" id="A0A7L9QEL3"/>
<reference evidence="2" key="1">
    <citation type="journal article" date="2020" name="Microb. Ecol.">
        <title>The Under-explored Extracellular Proteome of Aero-Terrestrial Microalgae Provides Clues on Different Mechanisms of Desiccation Tolerance in Non-Model Organisms.</title>
        <authorList>
            <person name="Gonzalez-Hourcade M."/>
            <person name="Del Campo E.M."/>
            <person name="Casano L.M."/>
        </authorList>
    </citation>
    <scope>NUCLEOTIDE SEQUENCE</scope>
    <source>
        <strain evidence="2">TR9</strain>
    </source>
</reference>
<organism evidence="2">
    <name type="scientific">Trebouxia lynnae</name>
    <dbReference type="NCBI Taxonomy" id="1825957"/>
    <lineage>
        <taxon>Eukaryota</taxon>
        <taxon>Viridiplantae</taxon>
        <taxon>Chlorophyta</taxon>
        <taxon>core chlorophytes</taxon>
        <taxon>Trebouxiophyceae</taxon>
        <taxon>Trebouxiales</taxon>
        <taxon>Trebouxiaceae</taxon>
        <taxon>Trebouxia</taxon>
    </lineage>
</organism>
<name>A0A7L9QEL3_9CHLO</name>
<proteinExistence type="evidence at transcript level"/>
<accession>A0A7L9QEL3</accession>
<feature type="signal peptide" evidence="1">
    <location>
        <begin position="1"/>
        <end position="27"/>
    </location>
</feature>
<evidence type="ECO:0000313" key="2">
    <source>
        <dbReference type="EMBL" id="QOL01280.1"/>
    </source>
</evidence>
<keyword evidence="1" id="KW-0732">Signal</keyword>
<protein>
    <submittedName>
        <fullName evidence="2">Putative extracellular protein TR9_081</fullName>
    </submittedName>
</protein>
<feature type="chain" id="PRO_5029793956" evidence="1">
    <location>
        <begin position="28"/>
        <end position="225"/>
    </location>
</feature>
<evidence type="ECO:0000256" key="1">
    <source>
        <dbReference type="SAM" id="SignalP"/>
    </source>
</evidence>
<sequence length="225" mass="23652">MQLYAHVCGVAVFWGFVALLTALPADGLSDTICDNIEAEWQSDEPRLEGAFPFYTLLVSCTGNLTLEGYSVDSCVNNGRDCGAPAADAFCNYLGLDGSAYDNQFTVMLPASAPTHAMTGEWCTQNGSYSLLNDTSLQAISSYKGPFCNKLDSVLCYRSRNSSLAIFTAEQDKADDLLAPGPAPSIASVVVGNIDNSVPSHNVTNSPQVVALAQNTSANASTAQAG</sequence>
<dbReference type="EMBL" id="MT439033">
    <property type="protein sequence ID" value="QOL01280.1"/>
    <property type="molecule type" value="mRNA"/>
</dbReference>